<dbReference type="Gene3D" id="1.10.2080.10">
    <property type="entry name" value="Insect odorant-binding protein A10/Ejaculatory bulb-specific protein 3"/>
    <property type="match status" value="1"/>
</dbReference>
<reference evidence="3" key="1">
    <citation type="submission" date="2015-09" db="EMBL/GenBank/DDBJ databases">
        <title>De novo assembly of Pectinophora gossypiella (Pink Bollworm) gut transcriptome.</title>
        <authorList>
            <person name="Tassone E.E."/>
        </authorList>
    </citation>
    <scope>NUCLEOTIDE SEQUENCE</scope>
</reference>
<dbReference type="OrthoDB" id="7256944at2759"/>
<dbReference type="AlphaFoldDB" id="A0A1E1WJG8"/>
<evidence type="ECO:0000313" key="3">
    <source>
        <dbReference type="EMBL" id="JAT87132.1"/>
    </source>
</evidence>
<dbReference type="PANTHER" id="PTHR11257">
    <property type="entry name" value="CHEMOSENSORY PROTEIN-RELATED"/>
    <property type="match status" value="1"/>
</dbReference>
<sequence>MKLFIGLCLMAMAAAQTYSPENDNLDIEAVVNNDDTLKAFYGCFMETGSCDAVQADFKKDLPEAVEQACAKCTSAQKHILKRFLEALKQKFPQEYEEFRKKFDPETKYFTKLETAVANS</sequence>
<dbReference type="InterPro" id="IPR005055">
    <property type="entry name" value="A10/PebIII"/>
</dbReference>
<dbReference type="InterPro" id="IPR036682">
    <property type="entry name" value="OS_D_A10/PebIII_sf"/>
</dbReference>
<accession>A0A1E1WJG8</accession>
<keyword evidence="1" id="KW-0732">Signal</keyword>
<protein>
    <submittedName>
        <fullName evidence="3">Uncharacterized protein</fullName>
    </submittedName>
</protein>
<feature type="chain" id="PRO_5011892476" evidence="1">
    <location>
        <begin position="16"/>
        <end position="119"/>
    </location>
</feature>
<organism evidence="3">
    <name type="scientific">Pectinophora gossypiella</name>
    <name type="common">Cotton pink bollworm</name>
    <name type="synonym">Depressaria gossypiella</name>
    <dbReference type="NCBI Taxonomy" id="13191"/>
    <lineage>
        <taxon>Eukaryota</taxon>
        <taxon>Metazoa</taxon>
        <taxon>Ecdysozoa</taxon>
        <taxon>Arthropoda</taxon>
        <taxon>Hexapoda</taxon>
        <taxon>Insecta</taxon>
        <taxon>Pterygota</taxon>
        <taxon>Neoptera</taxon>
        <taxon>Endopterygota</taxon>
        <taxon>Lepidoptera</taxon>
        <taxon>Glossata</taxon>
        <taxon>Ditrysia</taxon>
        <taxon>Gelechioidea</taxon>
        <taxon>Gelechiidae</taxon>
        <taxon>Apatetrinae</taxon>
        <taxon>Pectinophora</taxon>
    </lineage>
</organism>
<name>A0A1E1WJG8_PECGO</name>
<gene>
    <name evidence="2" type="ORF">g.11389</name>
    <name evidence="3" type="ORF">g.11392</name>
</gene>
<dbReference type="PANTHER" id="PTHR11257:SF13">
    <property type="entry name" value="GEO07322P1"/>
    <property type="match status" value="1"/>
</dbReference>
<feature type="signal peptide" evidence="1">
    <location>
        <begin position="1"/>
        <end position="15"/>
    </location>
</feature>
<dbReference type="EMBL" id="GDQN01003922">
    <property type="protein sequence ID" value="JAT87132.1"/>
    <property type="molecule type" value="Transcribed_RNA"/>
</dbReference>
<dbReference type="EMBL" id="GDQN01010991">
    <property type="protein sequence ID" value="JAT80063.1"/>
    <property type="molecule type" value="Transcribed_RNA"/>
</dbReference>
<proteinExistence type="predicted"/>
<evidence type="ECO:0000256" key="1">
    <source>
        <dbReference type="SAM" id="SignalP"/>
    </source>
</evidence>
<dbReference type="Pfam" id="PF03392">
    <property type="entry name" value="OS-D"/>
    <property type="match status" value="1"/>
</dbReference>
<dbReference type="SUPFAM" id="SSF100910">
    <property type="entry name" value="Chemosensory protein Csp2"/>
    <property type="match status" value="1"/>
</dbReference>
<evidence type="ECO:0000313" key="2">
    <source>
        <dbReference type="EMBL" id="JAT80063.1"/>
    </source>
</evidence>